<keyword evidence="2" id="KW-1185">Reference proteome</keyword>
<dbReference type="Proteomes" id="UP001489004">
    <property type="component" value="Unassembled WGS sequence"/>
</dbReference>
<name>A0AAW1PCX7_9CHLO</name>
<dbReference type="AlphaFoldDB" id="A0AAW1PCX7"/>
<evidence type="ECO:0000313" key="1">
    <source>
        <dbReference type="EMBL" id="KAK9805649.1"/>
    </source>
</evidence>
<protein>
    <submittedName>
        <fullName evidence="1">Uncharacterized protein</fullName>
    </submittedName>
</protein>
<evidence type="ECO:0000313" key="2">
    <source>
        <dbReference type="Proteomes" id="UP001489004"/>
    </source>
</evidence>
<proteinExistence type="predicted"/>
<sequence length="458" mass="50656">MDPMHRGLLSMLAQVTRLSGLQSLRIEVCSGWLEALPADEMQYGGTHHVELVRTLINRVDQHWAAQEPFSRLRRDAERPAPSVAQVAALSLEVDRLNAQANELNECSQAFARVGAQLGAEIAPRLAAGEFRIAHVNAILVHLAISQLQLVLQVPMMETDLSESCYQELRAILSCPKPGWLDLTPMTNLRELRTANVHSVWLPPNLRAFQATNVLYHGPLPFGLQSFQVDYTMRDALIQFSTDLRTVAMLPLKEIQIVVSCNHPVLSFGGSVACTLPKAHVTEFREHESNLDPAEALPPAWPLQATLESVVLPGAGFQQARVLRNTDPMHRGLLSMLPQVTRLSGLQSLRIDVYSGWPDALPADEMQYGGEHHLELVMALTERVDQHWAAQQPFSRLMRVAAHPAPTSGAQVAALSLNVERHLARAYEINDCARAFARFLIQMRAEIGPRLARGDGDGA</sequence>
<accession>A0AAW1PCX7</accession>
<organism evidence="1 2">
    <name type="scientific">[Myrmecia] bisecta</name>
    <dbReference type="NCBI Taxonomy" id="41462"/>
    <lineage>
        <taxon>Eukaryota</taxon>
        <taxon>Viridiplantae</taxon>
        <taxon>Chlorophyta</taxon>
        <taxon>core chlorophytes</taxon>
        <taxon>Trebouxiophyceae</taxon>
        <taxon>Trebouxiales</taxon>
        <taxon>Trebouxiaceae</taxon>
        <taxon>Myrmecia</taxon>
    </lineage>
</organism>
<comment type="caution">
    <text evidence="1">The sequence shown here is derived from an EMBL/GenBank/DDBJ whole genome shotgun (WGS) entry which is preliminary data.</text>
</comment>
<dbReference type="EMBL" id="JALJOR010000015">
    <property type="protein sequence ID" value="KAK9805649.1"/>
    <property type="molecule type" value="Genomic_DNA"/>
</dbReference>
<gene>
    <name evidence="1" type="ORF">WJX72_009989</name>
</gene>
<reference evidence="1 2" key="1">
    <citation type="journal article" date="2024" name="Nat. Commun.">
        <title>Phylogenomics reveals the evolutionary origins of lichenization in chlorophyte algae.</title>
        <authorList>
            <person name="Puginier C."/>
            <person name="Libourel C."/>
            <person name="Otte J."/>
            <person name="Skaloud P."/>
            <person name="Haon M."/>
            <person name="Grisel S."/>
            <person name="Petersen M."/>
            <person name="Berrin J.G."/>
            <person name="Delaux P.M."/>
            <person name="Dal Grande F."/>
            <person name="Keller J."/>
        </authorList>
    </citation>
    <scope>NUCLEOTIDE SEQUENCE [LARGE SCALE GENOMIC DNA]</scope>
    <source>
        <strain evidence="1 2">SAG 2043</strain>
    </source>
</reference>